<dbReference type="AlphaFoldDB" id="A0A679FK14"/>
<dbReference type="EMBL" id="AP022557">
    <property type="protein sequence ID" value="BBW95249.1"/>
    <property type="molecule type" value="Genomic_DNA"/>
</dbReference>
<keyword evidence="2" id="KW-1185">Reference proteome</keyword>
<sequence>MPIFRDDVHFYQVIGEFMNIATRERTWEELRAWWGHHPAYYEQGNELEQINRIGEQIRRSRAAFVFYLTDPEAVISIDARRPTPGEHYKVLFGRELDQPDVAIVTTGDVAHQFWGGNISVPLALITGKMRVKGSKAKALQLLPRIVPAFPLYRRYLELIDEPALLRALQT</sequence>
<proteinExistence type="predicted"/>
<dbReference type="InterPro" id="IPR036527">
    <property type="entry name" value="SCP2_sterol-bd_dom_sf"/>
</dbReference>
<gene>
    <name evidence="1" type="ORF">GsuE55_00820</name>
</gene>
<reference evidence="2" key="1">
    <citation type="journal article" date="2020" name="Microbiol. Resour. Announc.">
        <title>Complete Genome Sequence of Geobacillus sp. Strain E55-1, Isolated from Mine Geyser in Japan.</title>
        <authorList>
            <person name="Miyazaki K."/>
            <person name="Hase E."/>
            <person name="Tokito N."/>
        </authorList>
    </citation>
    <scope>NUCLEOTIDE SEQUENCE [LARGE SCALE GENOMIC DNA]</scope>
    <source>
        <strain evidence="2">E55-1</strain>
    </source>
</reference>
<dbReference type="Proteomes" id="UP000501421">
    <property type="component" value="Chromosome"/>
</dbReference>
<accession>A0A679FK14</accession>
<name>A0A679FK14_9BACL</name>
<organism evidence="1 2">
    <name type="scientific">Geobacillus subterraneus</name>
    <dbReference type="NCBI Taxonomy" id="129338"/>
    <lineage>
        <taxon>Bacteria</taxon>
        <taxon>Bacillati</taxon>
        <taxon>Bacillota</taxon>
        <taxon>Bacilli</taxon>
        <taxon>Bacillales</taxon>
        <taxon>Anoxybacillaceae</taxon>
        <taxon>Geobacillus</taxon>
    </lineage>
</organism>
<evidence type="ECO:0008006" key="3">
    <source>
        <dbReference type="Google" id="ProtNLM"/>
    </source>
</evidence>
<dbReference type="Gene3D" id="3.30.1050.10">
    <property type="entry name" value="SCP2 sterol-binding domain"/>
    <property type="match status" value="1"/>
</dbReference>
<protein>
    <recommendedName>
        <fullName evidence="3">SCP2 domain-containing protein</fullName>
    </recommendedName>
</protein>
<dbReference type="SUPFAM" id="SSF55718">
    <property type="entry name" value="SCP-like"/>
    <property type="match status" value="1"/>
</dbReference>
<evidence type="ECO:0000313" key="1">
    <source>
        <dbReference type="EMBL" id="BBW95249.1"/>
    </source>
</evidence>
<evidence type="ECO:0000313" key="2">
    <source>
        <dbReference type="Proteomes" id="UP000501421"/>
    </source>
</evidence>